<dbReference type="RefSeq" id="WP_343802680.1">
    <property type="nucleotide sequence ID" value="NZ_BAAAET010000001.1"/>
</dbReference>
<dbReference type="PANTHER" id="PTHR30303">
    <property type="entry name" value="HYDROGENASE ISOENZYMES FORMATION PROTEIN HYPE"/>
    <property type="match status" value="1"/>
</dbReference>
<protein>
    <submittedName>
        <fullName evidence="4">Hydrogenase expression/formation protein HypE</fullName>
    </submittedName>
</protein>
<keyword evidence="5" id="KW-1185">Reference proteome</keyword>
<dbReference type="Gene3D" id="3.30.1330.10">
    <property type="entry name" value="PurM-like, N-terminal domain"/>
    <property type="match status" value="1"/>
</dbReference>
<feature type="domain" description="PurM-like N-terminal" evidence="2">
    <location>
        <begin position="53"/>
        <end position="160"/>
    </location>
</feature>
<dbReference type="PANTHER" id="PTHR30303:SF0">
    <property type="entry name" value="CARBAMOYL DEHYDRATASE HYPE"/>
    <property type="match status" value="1"/>
</dbReference>
<dbReference type="InterPro" id="IPR016188">
    <property type="entry name" value="PurM-like_N"/>
</dbReference>
<dbReference type="Gene3D" id="3.90.650.10">
    <property type="entry name" value="PurM-like C-terminal domain"/>
    <property type="match status" value="1"/>
</dbReference>
<accession>A0ABN1I485</accession>
<sequence>MTPTITDQTRITMAHGAGGRAMRSLIESVFIEAFGSTELARMEDQARLDMARLAAQGDRLAFTTDSYVIDPLEFPGGNVGTLAVNGTLNDLAVGGARPLYLSCAFIIEEGLEVALLRRVVHAMRDAAQEAGVSIVTGDTKVVPHGKGDKLFINTSGIGVIPKGIEVAASRCQPGDRIIVSGTLGDHGAAILQARGDLALDAELRSDCRSLHGLIELMLDQCPEIRAMRDATRGGVAAILHEFAEASGCAVRLFEDQLPVKPEVRGVCEILGLDALHFANEGKLVAVVPAAQADGLVARMQQHPAGLDACIIGEILDGPGGRVQVRTLMGGERLLDLPVGEMLPRIC</sequence>
<dbReference type="InterPro" id="IPR011854">
    <property type="entry name" value="HypE"/>
</dbReference>
<name>A0ABN1I485_9GAMM</name>
<dbReference type="EMBL" id="BAAAET010000001">
    <property type="protein sequence ID" value="GAA0685013.1"/>
    <property type="molecule type" value="Genomic_DNA"/>
</dbReference>
<evidence type="ECO:0000313" key="5">
    <source>
        <dbReference type="Proteomes" id="UP001499915"/>
    </source>
</evidence>
<dbReference type="Pfam" id="PF02769">
    <property type="entry name" value="AIRS_C"/>
    <property type="match status" value="1"/>
</dbReference>
<dbReference type="Proteomes" id="UP001499915">
    <property type="component" value="Unassembled WGS sequence"/>
</dbReference>
<reference evidence="4 5" key="1">
    <citation type="journal article" date="2019" name="Int. J. Syst. Evol. Microbiol.">
        <title>The Global Catalogue of Microorganisms (GCM) 10K type strain sequencing project: providing services to taxonomists for standard genome sequencing and annotation.</title>
        <authorList>
            <consortium name="The Broad Institute Genomics Platform"/>
            <consortium name="The Broad Institute Genome Sequencing Center for Infectious Disease"/>
            <person name="Wu L."/>
            <person name="Ma J."/>
        </authorList>
    </citation>
    <scope>NUCLEOTIDE SEQUENCE [LARGE SCALE GENOMIC DNA]</scope>
    <source>
        <strain evidence="4 5">JCM 15134</strain>
    </source>
</reference>
<dbReference type="NCBIfam" id="TIGR02124">
    <property type="entry name" value="hypE"/>
    <property type="match status" value="1"/>
</dbReference>
<dbReference type="SUPFAM" id="SSF56042">
    <property type="entry name" value="PurM C-terminal domain-like"/>
    <property type="match status" value="1"/>
</dbReference>
<feature type="domain" description="PurM-like C-terminal" evidence="3">
    <location>
        <begin position="172"/>
        <end position="324"/>
    </location>
</feature>
<evidence type="ECO:0000256" key="1">
    <source>
        <dbReference type="ARBA" id="ARBA00006243"/>
    </source>
</evidence>
<gene>
    <name evidence="4" type="primary">hypE</name>
    <name evidence="4" type="ORF">GCM10009104_08130</name>
</gene>
<dbReference type="InterPro" id="IPR036676">
    <property type="entry name" value="PurM-like_C_sf"/>
</dbReference>
<comment type="similarity">
    <text evidence="1">Belongs to the HypE family.</text>
</comment>
<dbReference type="InterPro" id="IPR036921">
    <property type="entry name" value="PurM-like_N_sf"/>
</dbReference>
<proteinExistence type="inferred from homology"/>
<dbReference type="PIRSF" id="PIRSF005644">
    <property type="entry name" value="Hdrgns_mtr_HypE"/>
    <property type="match status" value="1"/>
</dbReference>
<evidence type="ECO:0000259" key="3">
    <source>
        <dbReference type="Pfam" id="PF02769"/>
    </source>
</evidence>
<comment type="caution">
    <text evidence="4">The sequence shown here is derived from an EMBL/GenBank/DDBJ whole genome shotgun (WGS) entry which is preliminary data.</text>
</comment>
<dbReference type="Pfam" id="PF00586">
    <property type="entry name" value="AIRS"/>
    <property type="match status" value="1"/>
</dbReference>
<organism evidence="4 5">
    <name type="scientific">Marinobacterium maritimum</name>
    <dbReference type="NCBI Taxonomy" id="500162"/>
    <lineage>
        <taxon>Bacteria</taxon>
        <taxon>Pseudomonadati</taxon>
        <taxon>Pseudomonadota</taxon>
        <taxon>Gammaproteobacteria</taxon>
        <taxon>Oceanospirillales</taxon>
        <taxon>Oceanospirillaceae</taxon>
        <taxon>Marinobacterium</taxon>
    </lineage>
</organism>
<evidence type="ECO:0000313" key="4">
    <source>
        <dbReference type="EMBL" id="GAA0685013.1"/>
    </source>
</evidence>
<dbReference type="CDD" id="cd02197">
    <property type="entry name" value="HypE"/>
    <property type="match status" value="1"/>
</dbReference>
<dbReference type="SUPFAM" id="SSF55326">
    <property type="entry name" value="PurM N-terminal domain-like"/>
    <property type="match status" value="1"/>
</dbReference>
<dbReference type="InterPro" id="IPR010918">
    <property type="entry name" value="PurM-like_C_dom"/>
</dbReference>
<evidence type="ECO:0000259" key="2">
    <source>
        <dbReference type="Pfam" id="PF00586"/>
    </source>
</evidence>